<keyword evidence="2" id="KW-1185">Reference proteome</keyword>
<dbReference type="InterPro" id="IPR029465">
    <property type="entry name" value="ATPgrasp_TupA"/>
</dbReference>
<organism evidence="1 2">
    <name type="scientific">Arenibacter palladensis</name>
    <dbReference type="NCBI Taxonomy" id="237373"/>
    <lineage>
        <taxon>Bacteria</taxon>
        <taxon>Pseudomonadati</taxon>
        <taxon>Bacteroidota</taxon>
        <taxon>Flavobacteriia</taxon>
        <taxon>Flavobacteriales</taxon>
        <taxon>Flavobacteriaceae</taxon>
        <taxon>Arenibacter</taxon>
    </lineage>
</organism>
<dbReference type="EMBL" id="FQUX01000007">
    <property type="protein sequence ID" value="SHF79777.1"/>
    <property type="molecule type" value="Genomic_DNA"/>
</dbReference>
<reference evidence="2" key="1">
    <citation type="submission" date="2016-11" db="EMBL/GenBank/DDBJ databases">
        <authorList>
            <person name="Varghese N."/>
            <person name="Submissions S."/>
        </authorList>
    </citation>
    <scope>NUCLEOTIDE SEQUENCE [LARGE SCALE GENOMIC DNA]</scope>
    <source>
        <strain evidence="2">DSM 17539</strain>
    </source>
</reference>
<gene>
    <name evidence="1" type="ORF">SAMN03080594_107173</name>
</gene>
<accession>A0A1M5EKQ6</accession>
<protein>
    <submittedName>
        <fullName evidence="1">TupA-like ATPgrasp</fullName>
    </submittedName>
</protein>
<dbReference type="AlphaFoldDB" id="A0A1M5EKQ6"/>
<evidence type="ECO:0000313" key="2">
    <source>
        <dbReference type="Proteomes" id="UP000184406"/>
    </source>
</evidence>
<dbReference type="Pfam" id="PF14305">
    <property type="entry name" value="ATPgrasp_TupA"/>
    <property type="match status" value="1"/>
</dbReference>
<proteinExistence type="predicted"/>
<dbReference type="Proteomes" id="UP000184406">
    <property type="component" value="Unassembled WGS sequence"/>
</dbReference>
<name>A0A1M5EKQ6_9FLAO</name>
<sequence>MSSIRNIMKSFYHENSIGKLLLSPLIYYRNYIMSDKTYILKRFKRVMGYNLDLNNPRTLNEKIQWLKLYHNTPLHTQCADKYAVRDYVKNKIGEKYLVPLYLSTTDPKEITPERLPEFPFIIKTNHDSSGGIIVKDKTKINWIEIQQSLSRRLKKNYYHHSKEKQYKDIKPRIIVEKLLIDKVGNIPNDYKIHCFNGDPKIIQVDSDRFSNHKRNLYNANWELLPFTWSIWKNNKPVWDNGTTIPKPESLSTLIDLAKTLSKDFYYSRIDFYVVDKEIYFGEITFHHGGGTEIIFPKKWDSFYGDGLQIPINQG</sequence>
<evidence type="ECO:0000313" key="1">
    <source>
        <dbReference type="EMBL" id="SHF79777.1"/>
    </source>
</evidence>